<comment type="subcellular location">
    <subcellularLocation>
        <location evidence="4">Cytoplasm</location>
    </subcellularLocation>
</comment>
<protein>
    <recommendedName>
        <fullName evidence="4">dTTP/UTP pyrophosphatase</fullName>
        <shortName evidence="4">dTTPase/UTPase</shortName>
        <ecNumber evidence="4">3.6.1.9</ecNumber>
    </recommendedName>
    <alternativeName>
        <fullName evidence="4">Nucleoside triphosphate pyrophosphatase</fullName>
    </alternativeName>
    <alternativeName>
        <fullName evidence="4">Nucleotide pyrophosphatase</fullName>
        <shortName evidence="4">Nucleotide PPase</shortName>
    </alternativeName>
</protein>
<comment type="catalytic activity">
    <reaction evidence="4">
        <text>UTP + H2O = UMP + diphosphate + H(+)</text>
        <dbReference type="Rhea" id="RHEA:29395"/>
        <dbReference type="ChEBI" id="CHEBI:15377"/>
        <dbReference type="ChEBI" id="CHEBI:15378"/>
        <dbReference type="ChEBI" id="CHEBI:33019"/>
        <dbReference type="ChEBI" id="CHEBI:46398"/>
        <dbReference type="ChEBI" id="CHEBI:57865"/>
        <dbReference type="EC" id="3.6.1.9"/>
    </reaction>
</comment>
<comment type="function">
    <text evidence="4">Nucleoside triphosphate pyrophosphatase that hydrolyzes dTTP and UTP. May have a dual role in cell division arrest and in preventing the incorporation of modified nucleotides into cellular nucleic acids.</text>
</comment>
<dbReference type="GO" id="GO:0009117">
    <property type="term" value="P:nucleotide metabolic process"/>
    <property type="evidence" value="ECO:0007669"/>
    <property type="project" value="UniProtKB-KW"/>
</dbReference>
<keyword evidence="2 4" id="KW-0378">Hydrolase</keyword>
<dbReference type="Pfam" id="PF02545">
    <property type="entry name" value="Maf"/>
    <property type="match status" value="1"/>
</dbReference>
<dbReference type="GO" id="GO:0005737">
    <property type="term" value="C:cytoplasm"/>
    <property type="evidence" value="ECO:0007669"/>
    <property type="project" value="UniProtKB-SubCell"/>
</dbReference>
<keyword evidence="6" id="KW-1185">Reference proteome</keyword>
<feature type="active site" description="Proton acceptor" evidence="4">
    <location>
        <position position="77"/>
    </location>
</feature>
<feature type="site" description="Important for substrate specificity" evidence="4">
    <location>
        <position position="19"/>
    </location>
</feature>
<comment type="caution">
    <text evidence="5">The sequence shown here is derived from an EMBL/GenBank/DDBJ whole genome shotgun (WGS) entry which is preliminary data.</text>
</comment>
<dbReference type="EMBL" id="JBDKWZ010000022">
    <property type="protein sequence ID" value="MEN7551431.1"/>
    <property type="molecule type" value="Genomic_DNA"/>
</dbReference>
<proteinExistence type="inferred from homology"/>
<dbReference type="AlphaFoldDB" id="A0AAW9SEH7"/>
<dbReference type="Gene3D" id="3.90.950.10">
    <property type="match status" value="1"/>
</dbReference>
<keyword evidence="4" id="KW-0963">Cytoplasm</keyword>
<evidence type="ECO:0000256" key="2">
    <source>
        <dbReference type="ARBA" id="ARBA00022801"/>
    </source>
</evidence>
<comment type="caution">
    <text evidence="4">Lacks conserved residue(s) required for the propagation of feature annotation.</text>
</comment>
<comment type="catalytic activity">
    <reaction evidence="4">
        <text>dTTP + H2O = dTMP + diphosphate + H(+)</text>
        <dbReference type="Rhea" id="RHEA:28534"/>
        <dbReference type="ChEBI" id="CHEBI:15377"/>
        <dbReference type="ChEBI" id="CHEBI:15378"/>
        <dbReference type="ChEBI" id="CHEBI:33019"/>
        <dbReference type="ChEBI" id="CHEBI:37568"/>
        <dbReference type="ChEBI" id="CHEBI:63528"/>
        <dbReference type="EC" id="3.6.1.9"/>
    </reaction>
</comment>
<dbReference type="PIRSF" id="PIRSF006305">
    <property type="entry name" value="Maf"/>
    <property type="match status" value="1"/>
</dbReference>
<keyword evidence="3 4" id="KW-0546">Nucleotide metabolism</keyword>
<comment type="similarity">
    <text evidence="4">Belongs to the Maf family. YhdE subfamily.</text>
</comment>
<dbReference type="InterPro" id="IPR029001">
    <property type="entry name" value="ITPase-like_fam"/>
</dbReference>
<accession>A0AAW9SEH7</accession>
<dbReference type="RefSeq" id="WP_346824212.1">
    <property type="nucleotide sequence ID" value="NZ_JBDKWZ010000022.1"/>
</dbReference>
<name>A0AAW9SEH7_9BACT</name>
<dbReference type="PANTHER" id="PTHR43213:SF5">
    <property type="entry name" value="BIFUNCTIONAL DTTP_UTP PYROPHOSPHATASE_METHYLTRANSFERASE PROTEIN-RELATED"/>
    <property type="match status" value="1"/>
</dbReference>
<evidence type="ECO:0000256" key="1">
    <source>
        <dbReference type="ARBA" id="ARBA00001968"/>
    </source>
</evidence>
<evidence type="ECO:0000256" key="4">
    <source>
        <dbReference type="HAMAP-Rule" id="MF_00528"/>
    </source>
</evidence>
<dbReference type="NCBIfam" id="TIGR00172">
    <property type="entry name" value="maf"/>
    <property type="match status" value="1"/>
</dbReference>
<organism evidence="5 6">
    <name type="scientific">Rapidithrix thailandica</name>
    <dbReference type="NCBI Taxonomy" id="413964"/>
    <lineage>
        <taxon>Bacteria</taxon>
        <taxon>Pseudomonadati</taxon>
        <taxon>Bacteroidota</taxon>
        <taxon>Cytophagia</taxon>
        <taxon>Cytophagales</taxon>
        <taxon>Flammeovirgaceae</taxon>
        <taxon>Rapidithrix</taxon>
    </lineage>
</organism>
<evidence type="ECO:0000313" key="6">
    <source>
        <dbReference type="Proteomes" id="UP001403385"/>
    </source>
</evidence>
<dbReference type="EC" id="3.6.1.9" evidence="4"/>
<dbReference type="HAMAP" id="MF_00528">
    <property type="entry name" value="Maf"/>
    <property type="match status" value="1"/>
</dbReference>
<evidence type="ECO:0000313" key="5">
    <source>
        <dbReference type="EMBL" id="MEN7551431.1"/>
    </source>
</evidence>
<feature type="site" description="Important for substrate specificity" evidence="4">
    <location>
        <position position="160"/>
    </location>
</feature>
<dbReference type="Proteomes" id="UP001403385">
    <property type="component" value="Unassembled WGS sequence"/>
</dbReference>
<dbReference type="CDD" id="cd00555">
    <property type="entry name" value="Maf"/>
    <property type="match status" value="1"/>
</dbReference>
<dbReference type="PANTHER" id="PTHR43213">
    <property type="entry name" value="BIFUNCTIONAL DTTP/UTP PYROPHOSPHATASE/METHYLTRANSFERASE PROTEIN-RELATED"/>
    <property type="match status" value="1"/>
</dbReference>
<feature type="site" description="Important for substrate specificity" evidence="4">
    <location>
        <position position="78"/>
    </location>
</feature>
<comment type="cofactor">
    <cofactor evidence="1 4">
        <name>a divalent metal cation</name>
        <dbReference type="ChEBI" id="CHEBI:60240"/>
    </cofactor>
</comment>
<gene>
    <name evidence="5" type="ORF">AAG747_26175</name>
</gene>
<dbReference type="GO" id="GO:0047429">
    <property type="term" value="F:nucleoside triphosphate diphosphatase activity"/>
    <property type="evidence" value="ECO:0007669"/>
    <property type="project" value="UniProtKB-EC"/>
</dbReference>
<dbReference type="InterPro" id="IPR003697">
    <property type="entry name" value="Maf-like"/>
</dbReference>
<reference evidence="5 6" key="1">
    <citation type="submission" date="2024-04" db="EMBL/GenBank/DDBJ databases">
        <title>Novel genus in family Flammeovirgaceae.</title>
        <authorList>
            <person name="Nguyen T.H."/>
            <person name="Vuong T.Q."/>
            <person name="Le H."/>
            <person name="Kim S.-G."/>
        </authorList>
    </citation>
    <scope>NUCLEOTIDE SEQUENCE [LARGE SCALE GENOMIC DNA]</scope>
    <source>
        <strain evidence="5 6">JCM 23209</strain>
    </source>
</reference>
<dbReference type="SUPFAM" id="SSF52972">
    <property type="entry name" value="ITPase-like"/>
    <property type="match status" value="1"/>
</dbReference>
<sequence>MTLPLFTNKTIILASNSPRRKQLLKELGVEFQCRVMPVEEKYPESLPPEEVAQYLSQLKVRPFLAEIAANTLVITADTVVVAEGRVLGKPQGNEEARQMLEKISGASHSVYTGVTITTHVEQVSFTEETRVWFRNLNAREIQTYIEHFQPFDKAGAYGIQEWIGMIGIEKIEGCYYNVMGLPVGQLYQQLKKLCVE</sequence>
<evidence type="ECO:0000256" key="3">
    <source>
        <dbReference type="ARBA" id="ARBA00023080"/>
    </source>
</evidence>